<dbReference type="AlphaFoldDB" id="A0A9P1DNX0"/>
<name>A0A9P1DNX0_9DINO</name>
<feature type="region of interest" description="Disordered" evidence="1">
    <location>
        <begin position="183"/>
        <end position="231"/>
    </location>
</feature>
<evidence type="ECO:0000256" key="1">
    <source>
        <dbReference type="SAM" id="MobiDB-lite"/>
    </source>
</evidence>
<accession>A0A9P1DNX0</accession>
<feature type="compositionally biased region" description="Low complexity" evidence="1">
    <location>
        <begin position="183"/>
        <end position="202"/>
    </location>
</feature>
<evidence type="ECO:0000313" key="2">
    <source>
        <dbReference type="EMBL" id="CAI4013581.1"/>
    </source>
</evidence>
<dbReference type="EMBL" id="CAMXCT020005913">
    <property type="protein sequence ID" value="CAL1166956.1"/>
    <property type="molecule type" value="Genomic_DNA"/>
</dbReference>
<reference evidence="2" key="1">
    <citation type="submission" date="2022-10" db="EMBL/GenBank/DDBJ databases">
        <authorList>
            <person name="Chen Y."/>
            <person name="Dougan E. K."/>
            <person name="Chan C."/>
            <person name="Rhodes N."/>
            <person name="Thang M."/>
        </authorList>
    </citation>
    <scope>NUCLEOTIDE SEQUENCE</scope>
</reference>
<proteinExistence type="predicted"/>
<evidence type="ECO:0000313" key="5">
    <source>
        <dbReference type="Proteomes" id="UP001152797"/>
    </source>
</evidence>
<protein>
    <submittedName>
        <fullName evidence="4">Integrase catalytic domain-containing protein</fullName>
    </submittedName>
</protein>
<evidence type="ECO:0000313" key="4">
    <source>
        <dbReference type="EMBL" id="CAL4800893.1"/>
    </source>
</evidence>
<dbReference type="EMBL" id="CAMXCT010005913">
    <property type="protein sequence ID" value="CAI4013581.1"/>
    <property type="molecule type" value="Genomic_DNA"/>
</dbReference>
<gene>
    <name evidence="2" type="ORF">C1SCF055_LOCUS38538</name>
</gene>
<sequence>MADRRKQQNYTAIASYLPASMWNGFEALPRERCQSMLLQHAWLLGLRCPSEPTFAMLQNLLLLGVKAERRQMTTFQRYEDLQELKKCWRRFKMAKGKDADTCYLEYLECLPCNVPDLPAEYHCSAFASEEPEPCRLPVDNLLMAVGSSKLRLSKEHAQGNQAEPTQLTEHMKLMEMCFKMGQSAASTPASSAPPSAPSSRPSQPEFKQPLALEDAPRPLPAAAPEKPEDFF</sequence>
<keyword evidence="5" id="KW-1185">Reference proteome</keyword>
<dbReference type="Proteomes" id="UP001152797">
    <property type="component" value="Unassembled WGS sequence"/>
</dbReference>
<organism evidence="2">
    <name type="scientific">Cladocopium goreaui</name>
    <dbReference type="NCBI Taxonomy" id="2562237"/>
    <lineage>
        <taxon>Eukaryota</taxon>
        <taxon>Sar</taxon>
        <taxon>Alveolata</taxon>
        <taxon>Dinophyceae</taxon>
        <taxon>Suessiales</taxon>
        <taxon>Symbiodiniaceae</taxon>
        <taxon>Cladocopium</taxon>
    </lineage>
</organism>
<reference evidence="3" key="2">
    <citation type="submission" date="2024-04" db="EMBL/GenBank/DDBJ databases">
        <authorList>
            <person name="Chen Y."/>
            <person name="Shah S."/>
            <person name="Dougan E. K."/>
            <person name="Thang M."/>
            <person name="Chan C."/>
        </authorList>
    </citation>
    <scope>NUCLEOTIDE SEQUENCE [LARGE SCALE GENOMIC DNA]</scope>
</reference>
<comment type="caution">
    <text evidence="2">The sequence shown here is derived from an EMBL/GenBank/DDBJ whole genome shotgun (WGS) entry which is preliminary data.</text>
</comment>
<evidence type="ECO:0000313" key="3">
    <source>
        <dbReference type="EMBL" id="CAL1166956.1"/>
    </source>
</evidence>
<dbReference type="EMBL" id="CAMXCT030005913">
    <property type="protein sequence ID" value="CAL4800893.1"/>
    <property type="molecule type" value="Genomic_DNA"/>
</dbReference>